<dbReference type="Gene3D" id="2.60.40.10">
    <property type="entry name" value="Immunoglobulins"/>
    <property type="match status" value="1"/>
</dbReference>
<dbReference type="InterPro" id="IPR035986">
    <property type="entry name" value="PKD_dom_sf"/>
</dbReference>
<dbReference type="PANTHER" id="PTHR46182:SF2">
    <property type="entry name" value="FI19480P1"/>
    <property type="match status" value="1"/>
</dbReference>
<dbReference type="Pfam" id="PF13472">
    <property type="entry name" value="Lipase_GDSL_2"/>
    <property type="match status" value="1"/>
</dbReference>
<protein>
    <submittedName>
        <fullName evidence="2">PKD domain-containing protein</fullName>
    </submittedName>
</protein>
<dbReference type="Pfam" id="PF22352">
    <property type="entry name" value="K319L-like_PKD"/>
    <property type="match status" value="1"/>
</dbReference>
<dbReference type="GO" id="GO:0031410">
    <property type="term" value="C:cytoplasmic vesicle"/>
    <property type="evidence" value="ECO:0007669"/>
    <property type="project" value="TreeGrafter"/>
</dbReference>
<dbReference type="AlphaFoldDB" id="A0A562SY60"/>
<accession>A0A562SY60</accession>
<keyword evidence="3" id="KW-1185">Reference proteome</keyword>
<dbReference type="RefSeq" id="WP_145715979.1">
    <property type="nucleotide sequence ID" value="NZ_BAAAFY010000005.1"/>
</dbReference>
<dbReference type="OrthoDB" id="610985at2"/>
<reference evidence="2 3" key="1">
    <citation type="journal article" date="2013" name="Stand. Genomic Sci.">
        <title>Genomic Encyclopedia of Type Strains, Phase I: The one thousand microbial genomes (KMG-I) project.</title>
        <authorList>
            <person name="Kyrpides N.C."/>
            <person name="Woyke T."/>
            <person name="Eisen J.A."/>
            <person name="Garrity G."/>
            <person name="Lilburn T.G."/>
            <person name="Beck B.J."/>
            <person name="Whitman W.B."/>
            <person name="Hugenholtz P."/>
            <person name="Klenk H.P."/>
        </authorList>
    </citation>
    <scope>NUCLEOTIDE SEQUENCE [LARGE SCALE GENOMIC DNA]</scope>
    <source>
        <strain evidence="2 3">DSM 13484</strain>
    </source>
</reference>
<organism evidence="2 3">
    <name type="scientific">Chitinophaga japonensis</name>
    <name type="common">Flexibacter japonensis</name>
    <dbReference type="NCBI Taxonomy" id="104662"/>
    <lineage>
        <taxon>Bacteria</taxon>
        <taxon>Pseudomonadati</taxon>
        <taxon>Bacteroidota</taxon>
        <taxon>Chitinophagia</taxon>
        <taxon>Chitinophagales</taxon>
        <taxon>Chitinophagaceae</taxon>
        <taxon>Chitinophaga</taxon>
    </lineage>
</organism>
<evidence type="ECO:0000313" key="3">
    <source>
        <dbReference type="Proteomes" id="UP000316778"/>
    </source>
</evidence>
<dbReference type="GO" id="GO:0016020">
    <property type="term" value="C:membrane"/>
    <property type="evidence" value="ECO:0007669"/>
    <property type="project" value="TreeGrafter"/>
</dbReference>
<dbReference type="EMBL" id="VLLG01000004">
    <property type="protein sequence ID" value="TWI86287.1"/>
    <property type="molecule type" value="Genomic_DNA"/>
</dbReference>
<dbReference type="InterPro" id="IPR013783">
    <property type="entry name" value="Ig-like_fold"/>
</dbReference>
<dbReference type="GO" id="GO:0016788">
    <property type="term" value="F:hydrolase activity, acting on ester bonds"/>
    <property type="evidence" value="ECO:0007669"/>
    <property type="project" value="UniProtKB-ARBA"/>
</dbReference>
<dbReference type="SUPFAM" id="SSF49299">
    <property type="entry name" value="PKD domain"/>
    <property type="match status" value="1"/>
</dbReference>
<dbReference type="SMART" id="SM00089">
    <property type="entry name" value="PKD"/>
    <property type="match status" value="1"/>
</dbReference>
<gene>
    <name evidence="2" type="ORF">LX66_3541</name>
</gene>
<dbReference type="SUPFAM" id="SSF52266">
    <property type="entry name" value="SGNH hydrolase"/>
    <property type="match status" value="1"/>
</dbReference>
<feature type="domain" description="PKD/Chitinase" evidence="1">
    <location>
        <begin position="330"/>
        <end position="418"/>
    </location>
</feature>
<comment type="caution">
    <text evidence="2">The sequence shown here is derived from an EMBL/GenBank/DDBJ whole genome shotgun (WGS) entry which is preliminary data.</text>
</comment>
<dbReference type="CDD" id="cd00229">
    <property type="entry name" value="SGNH_hydrolase"/>
    <property type="match status" value="1"/>
</dbReference>
<proteinExistence type="predicted"/>
<evidence type="ECO:0000259" key="1">
    <source>
        <dbReference type="SMART" id="SM00089"/>
    </source>
</evidence>
<dbReference type="PANTHER" id="PTHR46182">
    <property type="entry name" value="FI19480P1"/>
    <property type="match status" value="1"/>
</dbReference>
<dbReference type="Proteomes" id="UP000316778">
    <property type="component" value="Unassembled WGS sequence"/>
</dbReference>
<dbReference type="InterPro" id="IPR022409">
    <property type="entry name" value="PKD/Chitinase_dom"/>
</dbReference>
<name>A0A562SY60_CHIJA</name>
<evidence type="ECO:0000313" key="2">
    <source>
        <dbReference type="EMBL" id="TWI86287.1"/>
    </source>
</evidence>
<dbReference type="InterPro" id="IPR029865">
    <property type="entry name" value="KIAA0319-like"/>
</dbReference>
<dbReference type="InterPro" id="IPR036514">
    <property type="entry name" value="SGNH_hydro_sf"/>
</dbReference>
<dbReference type="Gene3D" id="3.40.50.1110">
    <property type="entry name" value="SGNH hydrolase"/>
    <property type="match status" value="1"/>
</dbReference>
<dbReference type="CDD" id="cd00146">
    <property type="entry name" value="PKD"/>
    <property type="match status" value="1"/>
</dbReference>
<sequence length="611" mass="66032">MAKRLHIKHGATVYDAMLHELYLKETGAYLFREGDIVKANGATYPILRDTGPLLFGRSTGSSMQLTWGYNDTLKNNPVIVIIGSSHAVSLNLSPPDTMQYKLQQLINDNWGGATIHNLGVPGEYTDHWLPTELGGLPDRNIDAANSYNPDIIILVGPTNDAQYNTPEQATANLQTIAAAAKGKFFVHSPIRRGDYDANLLARLAAENVLWTAAFPYVLFRLWDILEDPFGPDFQSDHIHLSPQGTTKQADAMFAVLDRELRANTAYLRFDLDRSDDGAGGWGLFDQVVDQQVIRKTFAKQPGYYRMRAALKDGSYTAYSNIVQIMNAVPTANAGPDQNLPAGNTSVVLNGSGSDTDGTIVSYLWTVISGAGLTLQDANTPTVTVNGLADGQSYTLRLTVTDNWGASGSDDVNITVGAVSAAVSQFNFCASPADIPGWETIAGQPHLAVLSGSHNGITVDTVATNLWGNLGGTTASDVNGEDTPNPVFAFNAEVTRSFFFTYSNTYTPGNENVRISGFNPGEVVPLIEILGSRDAAGVSFATRLCDYTLVDANGSYLVHDFDVKGNTANLVTYQDMQADANGVLLLAVYRRLPIDGNHEVGYLNAMRITRNI</sequence>
<dbReference type="InterPro" id="IPR013830">
    <property type="entry name" value="SGNH_hydro"/>
</dbReference>